<evidence type="ECO:0000259" key="2">
    <source>
        <dbReference type="Pfam" id="PF11827"/>
    </source>
</evidence>
<dbReference type="EMBL" id="QTJX01000003">
    <property type="protein sequence ID" value="RDY58607.1"/>
    <property type="molecule type" value="Genomic_DNA"/>
</dbReference>
<protein>
    <submittedName>
        <fullName evidence="3">DUF3347 domain-containing protein</fullName>
    </submittedName>
</protein>
<dbReference type="InterPro" id="IPR021782">
    <property type="entry name" value="DUF3347"/>
</dbReference>
<sequence>MTLIKSTVIWLVALATMVCSAQLKNQKTLSAKIHGNCEKCESTIENAGDIKDQSDVDWNKETKMAMISFDSLKTSIDEILKRIALAGYNNDIFLAPTDTYSRLPGCCQYKGAVKARGKSAGFNMDSETLDHVYSNQKMVRQETHLLSTVFDNYFVLKDALVNSDGITASASAKSLLRTIKDVQMEKLPTDVHMVWMKVLKPLEQDIGHIAATENINRQRVHFASLSRNIYEVLKISKPEVPVYYQYCPMASDGKGANWLSKEEIVKNPYYGSVMLSCGQTVETIKQ</sequence>
<evidence type="ECO:0000313" key="3">
    <source>
        <dbReference type="EMBL" id="RDY58607.1"/>
    </source>
</evidence>
<feature type="domain" description="DUF3347" evidence="2">
    <location>
        <begin position="149"/>
        <end position="238"/>
    </location>
</feature>
<proteinExistence type="predicted"/>
<dbReference type="Proteomes" id="UP000261828">
    <property type="component" value="Unassembled WGS sequence"/>
</dbReference>
<dbReference type="RefSeq" id="WP_116184928.1">
    <property type="nucleotide sequence ID" value="NZ_QTJX01000003.1"/>
</dbReference>
<dbReference type="Pfam" id="PF11827">
    <property type="entry name" value="DUF3347"/>
    <property type="match status" value="1"/>
</dbReference>
<organism evidence="3 4">
    <name type="scientific">Flagellimonas nanhaiensis</name>
    <dbReference type="NCBI Taxonomy" id="2292706"/>
    <lineage>
        <taxon>Bacteria</taxon>
        <taxon>Pseudomonadati</taxon>
        <taxon>Bacteroidota</taxon>
        <taxon>Flavobacteriia</taxon>
        <taxon>Flavobacteriales</taxon>
        <taxon>Flavobacteriaceae</taxon>
        <taxon>Flagellimonas</taxon>
    </lineage>
</organism>
<feature type="chain" id="PRO_5016686977" evidence="1">
    <location>
        <begin position="22"/>
        <end position="286"/>
    </location>
</feature>
<comment type="caution">
    <text evidence="3">The sequence shown here is derived from an EMBL/GenBank/DDBJ whole genome shotgun (WGS) entry which is preliminary data.</text>
</comment>
<reference evidence="3 4" key="1">
    <citation type="submission" date="2018-08" db="EMBL/GenBank/DDBJ databases">
        <title>Muricauda nanhaiensis sp. nov., isolated from seawater of the South China Sea.</title>
        <authorList>
            <person name="Dang Y."/>
        </authorList>
    </citation>
    <scope>NUCLEOTIDE SEQUENCE [LARGE SCALE GENOMIC DNA]</scope>
    <source>
        <strain evidence="3 4">SM1704</strain>
    </source>
</reference>
<dbReference type="Gene3D" id="3.30.70.100">
    <property type="match status" value="1"/>
</dbReference>
<accession>A0A371JN00</accession>
<name>A0A371JN00_9FLAO</name>
<feature type="signal peptide" evidence="1">
    <location>
        <begin position="1"/>
        <end position="21"/>
    </location>
</feature>
<keyword evidence="1" id="KW-0732">Signal</keyword>
<evidence type="ECO:0000256" key="1">
    <source>
        <dbReference type="SAM" id="SignalP"/>
    </source>
</evidence>
<evidence type="ECO:0000313" key="4">
    <source>
        <dbReference type="Proteomes" id="UP000261828"/>
    </source>
</evidence>
<gene>
    <name evidence="3" type="ORF">DX873_13000</name>
</gene>
<dbReference type="OrthoDB" id="5513217at2"/>
<dbReference type="InterPro" id="IPR036163">
    <property type="entry name" value="HMA_dom_sf"/>
</dbReference>
<dbReference type="GO" id="GO:0046872">
    <property type="term" value="F:metal ion binding"/>
    <property type="evidence" value="ECO:0007669"/>
    <property type="project" value="InterPro"/>
</dbReference>
<dbReference type="SUPFAM" id="SSF55008">
    <property type="entry name" value="HMA, heavy metal-associated domain"/>
    <property type="match status" value="1"/>
</dbReference>
<dbReference type="AlphaFoldDB" id="A0A371JN00"/>
<keyword evidence="4" id="KW-1185">Reference proteome</keyword>